<reference evidence="1" key="1">
    <citation type="submission" date="2018-01" db="EMBL/GenBank/DDBJ databases">
        <title>An insight into the sialome of Amazonian anophelines.</title>
        <authorList>
            <person name="Ribeiro J.M."/>
            <person name="Scarpassa V."/>
            <person name="Calvo E."/>
        </authorList>
    </citation>
    <scope>NUCLEOTIDE SEQUENCE</scope>
</reference>
<proteinExistence type="predicted"/>
<accession>A0A2M4DB21</accession>
<sequence>MAAYARAPAVLAISTATGMFATVDSVWWRAGMAKIVRLVNAASTVCVRCRARTTVSVVNGRPVLPEVSVRSDAVAARIVADQRRASTSSV</sequence>
<protein>
    <submittedName>
        <fullName evidence="1">Putative secreted protein</fullName>
    </submittedName>
</protein>
<dbReference type="AlphaFoldDB" id="A0A2M4DB21"/>
<evidence type="ECO:0000313" key="1">
    <source>
        <dbReference type="EMBL" id="MBW74737.1"/>
    </source>
</evidence>
<organism evidence="1">
    <name type="scientific">Anopheles darlingi</name>
    <name type="common">Mosquito</name>
    <dbReference type="NCBI Taxonomy" id="43151"/>
    <lineage>
        <taxon>Eukaryota</taxon>
        <taxon>Metazoa</taxon>
        <taxon>Ecdysozoa</taxon>
        <taxon>Arthropoda</taxon>
        <taxon>Hexapoda</taxon>
        <taxon>Insecta</taxon>
        <taxon>Pterygota</taxon>
        <taxon>Neoptera</taxon>
        <taxon>Endopterygota</taxon>
        <taxon>Diptera</taxon>
        <taxon>Nematocera</taxon>
        <taxon>Culicoidea</taxon>
        <taxon>Culicidae</taxon>
        <taxon>Anophelinae</taxon>
        <taxon>Anopheles</taxon>
    </lineage>
</organism>
<dbReference type="EMBL" id="GGFL01010559">
    <property type="protein sequence ID" value="MBW74737.1"/>
    <property type="molecule type" value="Transcribed_RNA"/>
</dbReference>
<name>A0A2M4DB21_ANODA</name>